<accession>A0ABR0AP15</accession>
<name>A0ABR0AP15_9CRUS</name>
<evidence type="ECO:0000313" key="2">
    <source>
        <dbReference type="Proteomes" id="UP001234178"/>
    </source>
</evidence>
<keyword evidence="2" id="KW-1185">Reference proteome</keyword>
<dbReference type="Proteomes" id="UP001234178">
    <property type="component" value="Unassembled WGS sequence"/>
</dbReference>
<reference evidence="1 2" key="1">
    <citation type="journal article" date="2023" name="Nucleic Acids Res.">
        <title>The hologenome of Daphnia magna reveals possible DNA methylation and microbiome-mediated evolution of the host genome.</title>
        <authorList>
            <person name="Chaturvedi A."/>
            <person name="Li X."/>
            <person name="Dhandapani V."/>
            <person name="Marshall H."/>
            <person name="Kissane S."/>
            <person name="Cuenca-Cambronero M."/>
            <person name="Asole G."/>
            <person name="Calvet F."/>
            <person name="Ruiz-Romero M."/>
            <person name="Marangio P."/>
            <person name="Guigo R."/>
            <person name="Rago D."/>
            <person name="Mirbahai L."/>
            <person name="Eastwood N."/>
            <person name="Colbourne J.K."/>
            <person name="Zhou J."/>
            <person name="Mallon E."/>
            <person name="Orsini L."/>
        </authorList>
    </citation>
    <scope>NUCLEOTIDE SEQUENCE [LARGE SCALE GENOMIC DNA]</scope>
    <source>
        <strain evidence="1">LRV0_1</strain>
    </source>
</reference>
<dbReference type="EMBL" id="JAOYFB010000038">
    <property type="protein sequence ID" value="KAK4026698.1"/>
    <property type="molecule type" value="Genomic_DNA"/>
</dbReference>
<proteinExistence type="predicted"/>
<sequence>MQRNVSVIIIHVAQEFQHAAAVLYETKLLRKDRGARWQVGKRLKDVYHFTKDVIPMDLRLLLLIGTERMTRCRTFELIVATAPMRRPALWRKDTALDDRGSNQFNPSYQQSPIRFKTFAKMYNKRMIMFANFETLVEIDAVMEKLFGSTCPNLISKFTP</sequence>
<evidence type="ECO:0000313" key="1">
    <source>
        <dbReference type="EMBL" id="KAK4026698.1"/>
    </source>
</evidence>
<gene>
    <name evidence="1" type="ORF">OUZ56_015725</name>
</gene>
<organism evidence="1 2">
    <name type="scientific">Daphnia magna</name>
    <dbReference type="NCBI Taxonomy" id="35525"/>
    <lineage>
        <taxon>Eukaryota</taxon>
        <taxon>Metazoa</taxon>
        <taxon>Ecdysozoa</taxon>
        <taxon>Arthropoda</taxon>
        <taxon>Crustacea</taxon>
        <taxon>Branchiopoda</taxon>
        <taxon>Diplostraca</taxon>
        <taxon>Cladocera</taxon>
        <taxon>Anomopoda</taxon>
        <taxon>Daphniidae</taxon>
        <taxon>Daphnia</taxon>
    </lineage>
</organism>
<protein>
    <submittedName>
        <fullName evidence="1">Uncharacterized protein</fullName>
    </submittedName>
</protein>
<comment type="caution">
    <text evidence="1">The sequence shown here is derived from an EMBL/GenBank/DDBJ whole genome shotgun (WGS) entry which is preliminary data.</text>
</comment>